<keyword evidence="2" id="KW-1133">Transmembrane helix</keyword>
<evidence type="ECO:0000256" key="1">
    <source>
        <dbReference type="SAM" id="MobiDB-lite"/>
    </source>
</evidence>
<reference evidence="3" key="1">
    <citation type="submission" date="2023-03" db="EMBL/GenBank/DDBJ databases">
        <authorList>
            <person name="Julca I."/>
        </authorList>
    </citation>
    <scope>NUCLEOTIDE SEQUENCE</scope>
</reference>
<organism evidence="3 4">
    <name type="scientific">Oldenlandia corymbosa var. corymbosa</name>
    <dbReference type="NCBI Taxonomy" id="529605"/>
    <lineage>
        <taxon>Eukaryota</taxon>
        <taxon>Viridiplantae</taxon>
        <taxon>Streptophyta</taxon>
        <taxon>Embryophyta</taxon>
        <taxon>Tracheophyta</taxon>
        <taxon>Spermatophyta</taxon>
        <taxon>Magnoliopsida</taxon>
        <taxon>eudicotyledons</taxon>
        <taxon>Gunneridae</taxon>
        <taxon>Pentapetalae</taxon>
        <taxon>asterids</taxon>
        <taxon>lamiids</taxon>
        <taxon>Gentianales</taxon>
        <taxon>Rubiaceae</taxon>
        <taxon>Rubioideae</taxon>
        <taxon>Spermacoceae</taxon>
        <taxon>Hedyotis-Oldenlandia complex</taxon>
        <taxon>Oldenlandia</taxon>
    </lineage>
</organism>
<gene>
    <name evidence="3" type="ORF">OLC1_LOCUS11476</name>
</gene>
<name>A0AAV1D2F1_OLDCO</name>
<keyword evidence="2" id="KW-0812">Transmembrane</keyword>
<sequence length="163" mass="18814">MLLTTTTLPLSITPSSFPPISFLFLLFFSFFKWTTPFSFIPLPLNVLRRLPPPTPTSAHTNHQTPRRRLVLQSKARVGGPRLRHRHRFWLPRIPLHRSPGFLHMLPLRRRSPSQASRRPGIRSPWPEQPERDQHIPAPDYIRGGGRERGALRKRRGGAGFGRD</sequence>
<feature type="transmembrane region" description="Helical" evidence="2">
    <location>
        <begin position="20"/>
        <end position="40"/>
    </location>
</feature>
<dbReference type="Proteomes" id="UP001161247">
    <property type="component" value="Chromosome 4"/>
</dbReference>
<feature type="region of interest" description="Disordered" evidence="1">
    <location>
        <begin position="108"/>
        <end position="163"/>
    </location>
</feature>
<protein>
    <submittedName>
        <fullName evidence="3">OLC1v1000228C1</fullName>
    </submittedName>
</protein>
<evidence type="ECO:0000256" key="2">
    <source>
        <dbReference type="SAM" id="Phobius"/>
    </source>
</evidence>
<dbReference type="AlphaFoldDB" id="A0AAV1D2F1"/>
<dbReference type="EMBL" id="OX459121">
    <property type="protein sequence ID" value="CAI9102040.1"/>
    <property type="molecule type" value="Genomic_DNA"/>
</dbReference>
<keyword evidence="4" id="KW-1185">Reference proteome</keyword>
<accession>A0AAV1D2F1</accession>
<proteinExistence type="predicted"/>
<keyword evidence="2" id="KW-0472">Membrane</keyword>
<evidence type="ECO:0000313" key="4">
    <source>
        <dbReference type="Proteomes" id="UP001161247"/>
    </source>
</evidence>
<evidence type="ECO:0000313" key="3">
    <source>
        <dbReference type="EMBL" id="CAI9102040.1"/>
    </source>
</evidence>